<dbReference type="EMBL" id="BANX01000051">
    <property type="protein sequence ID" value="GAC71077.1"/>
    <property type="molecule type" value="Genomic_DNA"/>
</dbReference>
<dbReference type="Proteomes" id="UP000011666">
    <property type="component" value="Unassembled WGS sequence"/>
</dbReference>
<proteinExistence type="predicted"/>
<reference evidence="1 2" key="1">
    <citation type="submission" date="2013-01" db="EMBL/GenBank/DDBJ databases">
        <title>Whole genome shotgun sequence of Gordonia soli NBRC 108243.</title>
        <authorList>
            <person name="Isaki-Nakamura S."/>
            <person name="Hosoyama A."/>
            <person name="Tsuchikane K."/>
            <person name="Ando Y."/>
            <person name="Baba S."/>
            <person name="Ohji S."/>
            <person name="Hamada M."/>
            <person name="Tamura T."/>
            <person name="Yamazoe A."/>
            <person name="Yamazaki S."/>
            <person name="Fujita N."/>
        </authorList>
    </citation>
    <scope>NUCLEOTIDE SEQUENCE [LARGE SCALE GENOMIC DNA]</scope>
    <source>
        <strain evidence="1 2">NBRC 108243</strain>
    </source>
</reference>
<protein>
    <submittedName>
        <fullName evidence="1">Uncharacterized protein</fullName>
    </submittedName>
</protein>
<gene>
    <name evidence="1" type="ORF">GS4_51_00150</name>
</gene>
<organism evidence="1 2">
    <name type="scientific">Gordonia soli NBRC 108243</name>
    <dbReference type="NCBI Taxonomy" id="1223545"/>
    <lineage>
        <taxon>Bacteria</taxon>
        <taxon>Bacillati</taxon>
        <taxon>Actinomycetota</taxon>
        <taxon>Actinomycetes</taxon>
        <taxon>Mycobacteriales</taxon>
        <taxon>Gordoniaceae</taxon>
        <taxon>Gordonia</taxon>
    </lineage>
</organism>
<comment type="caution">
    <text evidence="1">The sequence shown here is derived from an EMBL/GenBank/DDBJ whole genome shotgun (WGS) entry which is preliminary data.</text>
</comment>
<dbReference type="STRING" id="1223545.GS4_51_00150"/>
<evidence type="ECO:0000313" key="1">
    <source>
        <dbReference type="EMBL" id="GAC71077.1"/>
    </source>
</evidence>
<accession>M0QS99</accession>
<dbReference type="AlphaFoldDB" id="M0QS99"/>
<dbReference type="OrthoDB" id="9985862at2"/>
<keyword evidence="2" id="KW-1185">Reference proteome</keyword>
<sequence>MSANDTDTFREPTDYEVAILAGLQNKPHIYGGYGDDQFILRADGEAEFVPDPRIARTERRRAKNRVARASRRINRIRSKR</sequence>
<evidence type="ECO:0000313" key="2">
    <source>
        <dbReference type="Proteomes" id="UP000011666"/>
    </source>
</evidence>
<name>M0QS99_9ACTN</name>
<dbReference type="RefSeq" id="WP_007625765.1">
    <property type="nucleotide sequence ID" value="NZ_BANX01000051.1"/>
</dbReference>